<dbReference type="Gramene" id="mRNA:HanXRQr2_Chr17g0794691">
    <property type="protein sequence ID" value="CDS:HanXRQr2_Chr17g0794691.1"/>
    <property type="gene ID" value="HanXRQr2_Chr17g0794691"/>
</dbReference>
<evidence type="ECO:0000313" key="3">
    <source>
        <dbReference type="Proteomes" id="UP000215914"/>
    </source>
</evidence>
<protein>
    <submittedName>
        <fullName evidence="2">Uncharacterized protein</fullName>
    </submittedName>
</protein>
<feature type="region of interest" description="Disordered" evidence="1">
    <location>
        <begin position="62"/>
        <end position="107"/>
    </location>
</feature>
<reference evidence="2" key="1">
    <citation type="journal article" date="2017" name="Nature">
        <title>The sunflower genome provides insights into oil metabolism, flowering and Asterid evolution.</title>
        <authorList>
            <person name="Badouin H."/>
            <person name="Gouzy J."/>
            <person name="Grassa C.J."/>
            <person name="Murat F."/>
            <person name="Staton S.E."/>
            <person name="Cottret L."/>
            <person name="Lelandais-Briere C."/>
            <person name="Owens G.L."/>
            <person name="Carrere S."/>
            <person name="Mayjonade B."/>
            <person name="Legrand L."/>
            <person name="Gill N."/>
            <person name="Kane N.C."/>
            <person name="Bowers J.E."/>
            <person name="Hubner S."/>
            <person name="Bellec A."/>
            <person name="Berard A."/>
            <person name="Berges H."/>
            <person name="Blanchet N."/>
            <person name="Boniface M.C."/>
            <person name="Brunel D."/>
            <person name="Catrice O."/>
            <person name="Chaidir N."/>
            <person name="Claudel C."/>
            <person name="Donnadieu C."/>
            <person name="Faraut T."/>
            <person name="Fievet G."/>
            <person name="Helmstetter N."/>
            <person name="King M."/>
            <person name="Knapp S.J."/>
            <person name="Lai Z."/>
            <person name="Le Paslier M.C."/>
            <person name="Lippi Y."/>
            <person name="Lorenzon L."/>
            <person name="Mandel J.R."/>
            <person name="Marage G."/>
            <person name="Marchand G."/>
            <person name="Marquand E."/>
            <person name="Bret-Mestries E."/>
            <person name="Morien E."/>
            <person name="Nambeesan S."/>
            <person name="Nguyen T."/>
            <person name="Pegot-Espagnet P."/>
            <person name="Pouilly N."/>
            <person name="Raftis F."/>
            <person name="Sallet E."/>
            <person name="Schiex T."/>
            <person name="Thomas J."/>
            <person name="Vandecasteele C."/>
            <person name="Vares D."/>
            <person name="Vear F."/>
            <person name="Vautrin S."/>
            <person name="Crespi M."/>
            <person name="Mangin B."/>
            <person name="Burke J.M."/>
            <person name="Salse J."/>
            <person name="Munos S."/>
            <person name="Vincourt P."/>
            <person name="Rieseberg L.H."/>
            <person name="Langlade N.B."/>
        </authorList>
    </citation>
    <scope>NUCLEOTIDE SEQUENCE</scope>
    <source>
        <tissue evidence="2">Leaves</tissue>
    </source>
</reference>
<reference evidence="2" key="2">
    <citation type="submission" date="2020-06" db="EMBL/GenBank/DDBJ databases">
        <title>Helianthus annuus Genome sequencing and assembly Release 2.</title>
        <authorList>
            <person name="Gouzy J."/>
            <person name="Langlade N."/>
            <person name="Munos S."/>
        </authorList>
    </citation>
    <scope>NUCLEOTIDE SEQUENCE</scope>
    <source>
        <tissue evidence="2">Leaves</tissue>
    </source>
</reference>
<organism evidence="2 3">
    <name type="scientific">Helianthus annuus</name>
    <name type="common">Common sunflower</name>
    <dbReference type="NCBI Taxonomy" id="4232"/>
    <lineage>
        <taxon>Eukaryota</taxon>
        <taxon>Viridiplantae</taxon>
        <taxon>Streptophyta</taxon>
        <taxon>Embryophyta</taxon>
        <taxon>Tracheophyta</taxon>
        <taxon>Spermatophyta</taxon>
        <taxon>Magnoliopsida</taxon>
        <taxon>eudicotyledons</taxon>
        <taxon>Gunneridae</taxon>
        <taxon>Pentapetalae</taxon>
        <taxon>asterids</taxon>
        <taxon>campanulids</taxon>
        <taxon>Asterales</taxon>
        <taxon>Asteraceae</taxon>
        <taxon>Asteroideae</taxon>
        <taxon>Heliantheae alliance</taxon>
        <taxon>Heliantheae</taxon>
        <taxon>Helianthus</taxon>
    </lineage>
</organism>
<dbReference type="AlphaFoldDB" id="A0A9K3DG20"/>
<name>A0A9K3DG20_HELAN</name>
<dbReference type="EMBL" id="MNCJ02000332">
    <property type="protein sequence ID" value="KAF5754741.1"/>
    <property type="molecule type" value="Genomic_DNA"/>
</dbReference>
<evidence type="ECO:0000313" key="2">
    <source>
        <dbReference type="EMBL" id="KAF5754741.1"/>
    </source>
</evidence>
<evidence type="ECO:0000256" key="1">
    <source>
        <dbReference type="SAM" id="MobiDB-lite"/>
    </source>
</evidence>
<feature type="compositionally biased region" description="Low complexity" evidence="1">
    <location>
        <begin position="82"/>
        <end position="91"/>
    </location>
</feature>
<sequence length="107" mass="10810">MISFRDGVKNSAVVSLLQARINMAYKAKDAGFECPTWPVDSWVAKLKDLGGNPVLYLTKSGAGEPSKAAEAAVEAGEKVEAGADAGADAGQDAGGDGAKKVGEDVAA</sequence>
<feature type="compositionally biased region" description="Basic and acidic residues" evidence="1">
    <location>
        <begin position="97"/>
        <end position="107"/>
    </location>
</feature>
<keyword evidence="3" id="KW-1185">Reference proteome</keyword>
<dbReference type="Proteomes" id="UP000215914">
    <property type="component" value="Unassembled WGS sequence"/>
</dbReference>
<accession>A0A9K3DG20</accession>
<proteinExistence type="predicted"/>
<comment type="caution">
    <text evidence="2">The sequence shown here is derived from an EMBL/GenBank/DDBJ whole genome shotgun (WGS) entry which is preliminary data.</text>
</comment>
<gene>
    <name evidence="2" type="ORF">HanXRQr2_Chr17g0794691</name>
</gene>